<reference evidence="1 2" key="1">
    <citation type="submission" date="2020-08" db="EMBL/GenBank/DDBJ databases">
        <title>Genomic Encyclopedia of Type Strains, Phase IV (KMG-IV): sequencing the most valuable type-strain genomes for metagenomic binning, comparative biology and taxonomic classification.</title>
        <authorList>
            <person name="Goeker M."/>
        </authorList>
    </citation>
    <scope>NUCLEOTIDE SEQUENCE [LARGE SCALE GENOMIC DNA]</scope>
    <source>
        <strain evidence="1 2">DSM 27568</strain>
    </source>
</reference>
<keyword evidence="2" id="KW-1185">Reference proteome</keyword>
<evidence type="ECO:0000313" key="2">
    <source>
        <dbReference type="Proteomes" id="UP000561459"/>
    </source>
</evidence>
<proteinExistence type="predicted"/>
<dbReference type="AlphaFoldDB" id="A0A7W6FZU1"/>
<comment type="caution">
    <text evidence="1">The sequence shown here is derived from an EMBL/GenBank/DDBJ whole genome shotgun (WGS) entry which is preliminary data.</text>
</comment>
<evidence type="ECO:0000313" key="1">
    <source>
        <dbReference type="EMBL" id="MBB3941733.1"/>
    </source>
</evidence>
<dbReference type="EMBL" id="JACIDY010000017">
    <property type="protein sequence ID" value="MBB3941733.1"/>
    <property type="molecule type" value="Genomic_DNA"/>
</dbReference>
<sequence>MSAKPAAGQKQVALLARSGVSFEKRYRLKIYPGQWLEAAPTSAVLVLTNTPATGLGLALPAGSTALYATRRDGSLQLLGLDATKDRATGEVFRLAAGRSSQVLVSNDRINSSEARLRVTNANLIPVTVDIPIASSGPVIKADGVSLPLVDGLPTWTQTVPSGGTAELRYSFK</sequence>
<organism evidence="1 2">
    <name type="scientific">Novosphingobium fluoreni</name>
    <dbReference type="NCBI Taxonomy" id="1391222"/>
    <lineage>
        <taxon>Bacteria</taxon>
        <taxon>Pseudomonadati</taxon>
        <taxon>Pseudomonadota</taxon>
        <taxon>Alphaproteobacteria</taxon>
        <taxon>Sphingomonadales</taxon>
        <taxon>Sphingomonadaceae</taxon>
        <taxon>Novosphingobium</taxon>
    </lineage>
</organism>
<gene>
    <name evidence="1" type="ORF">GGR39_003414</name>
</gene>
<protein>
    <submittedName>
        <fullName evidence="1">Uncharacterized protein</fullName>
    </submittedName>
</protein>
<name>A0A7W6FZU1_9SPHN</name>
<dbReference type="Proteomes" id="UP000561459">
    <property type="component" value="Unassembled WGS sequence"/>
</dbReference>
<accession>A0A7W6FZU1</accession>
<dbReference type="RefSeq" id="WP_183618921.1">
    <property type="nucleotide sequence ID" value="NZ_JACIDY010000017.1"/>
</dbReference>